<dbReference type="Gene3D" id="3.30.750.24">
    <property type="entry name" value="STAS domain"/>
    <property type="match status" value="1"/>
</dbReference>
<evidence type="ECO:0000259" key="1">
    <source>
        <dbReference type="PROSITE" id="PS50801"/>
    </source>
</evidence>
<reference evidence="3" key="1">
    <citation type="submission" date="2017-08" db="EMBL/GenBank/DDBJ databases">
        <title>A dynamic microbial community with high functional redundancy inhabits the cold, oxic subseafloor aquifer.</title>
        <authorList>
            <person name="Tully B.J."/>
            <person name="Wheat C.G."/>
            <person name="Glazer B.T."/>
            <person name="Huber J.A."/>
        </authorList>
    </citation>
    <scope>NUCLEOTIDE SEQUENCE [LARGE SCALE GENOMIC DNA]</scope>
</reference>
<dbReference type="PANTHER" id="PTHR33745:SF1">
    <property type="entry name" value="RSBT ANTAGONIST PROTEIN RSBS"/>
    <property type="match status" value="1"/>
</dbReference>
<comment type="caution">
    <text evidence="2">The sequence shown here is derived from an EMBL/GenBank/DDBJ whole genome shotgun (WGS) entry which is preliminary data.</text>
</comment>
<dbReference type="Pfam" id="PF01740">
    <property type="entry name" value="STAS"/>
    <property type="match status" value="1"/>
</dbReference>
<dbReference type="InterPro" id="IPR002645">
    <property type="entry name" value="STAS_dom"/>
</dbReference>
<evidence type="ECO:0000313" key="3">
    <source>
        <dbReference type="Proteomes" id="UP000218767"/>
    </source>
</evidence>
<feature type="domain" description="STAS" evidence="1">
    <location>
        <begin position="10"/>
        <end position="121"/>
    </location>
</feature>
<evidence type="ECO:0000313" key="2">
    <source>
        <dbReference type="EMBL" id="PCI80782.1"/>
    </source>
</evidence>
<gene>
    <name evidence="2" type="ORF">COB20_02700</name>
</gene>
<dbReference type="AlphaFoldDB" id="A0A2A4XDP2"/>
<dbReference type="PROSITE" id="PS50801">
    <property type="entry name" value="STAS"/>
    <property type="match status" value="1"/>
</dbReference>
<name>A0A2A4XDP2_9GAMM</name>
<dbReference type="PANTHER" id="PTHR33745">
    <property type="entry name" value="RSBT ANTAGONIST PROTEIN RSBS-RELATED"/>
    <property type="match status" value="1"/>
</dbReference>
<dbReference type="InterPro" id="IPR051932">
    <property type="entry name" value="Bact_StressResp_Reg"/>
</dbReference>
<sequence length="155" mass="17065">MADKHTQNYQKVPLQVTHGYLVASIQVYLDEHMLAGFRDDLLSEIRDSDIDGVILDVSGVSIIDRTSFASLMKIRSMISLMGTRSVLVGIKAGVAASLIDLDVDLSRVDAVLQLEDAFELFDGETGHLETIEEEIDTEPDEEQVALIDEGAIEDE</sequence>
<dbReference type="EMBL" id="NVUL01000008">
    <property type="protein sequence ID" value="PCI80782.1"/>
    <property type="molecule type" value="Genomic_DNA"/>
</dbReference>
<accession>A0A2A4XDP2</accession>
<proteinExistence type="predicted"/>
<dbReference type="CDD" id="cd07041">
    <property type="entry name" value="STAS_RsbR_RsbS_like"/>
    <property type="match status" value="1"/>
</dbReference>
<dbReference type="SUPFAM" id="SSF52091">
    <property type="entry name" value="SpoIIaa-like"/>
    <property type="match status" value="1"/>
</dbReference>
<dbReference type="InterPro" id="IPR036513">
    <property type="entry name" value="STAS_dom_sf"/>
</dbReference>
<protein>
    <recommendedName>
        <fullName evidence="1">STAS domain-containing protein</fullName>
    </recommendedName>
</protein>
<organism evidence="2 3">
    <name type="scientific">SAR86 cluster bacterium</name>
    <dbReference type="NCBI Taxonomy" id="2030880"/>
    <lineage>
        <taxon>Bacteria</taxon>
        <taxon>Pseudomonadati</taxon>
        <taxon>Pseudomonadota</taxon>
        <taxon>Gammaproteobacteria</taxon>
        <taxon>SAR86 cluster</taxon>
    </lineage>
</organism>
<dbReference type="Proteomes" id="UP000218767">
    <property type="component" value="Unassembled WGS sequence"/>
</dbReference>